<keyword evidence="3" id="KW-0479">Metal-binding</keyword>
<keyword evidence="9" id="KW-1185">Reference proteome</keyword>
<dbReference type="GO" id="GO:0005739">
    <property type="term" value="C:mitochondrion"/>
    <property type="evidence" value="ECO:0007669"/>
    <property type="project" value="TreeGrafter"/>
</dbReference>
<dbReference type="GO" id="GO:0009055">
    <property type="term" value="F:electron transfer activity"/>
    <property type="evidence" value="ECO:0007669"/>
    <property type="project" value="TreeGrafter"/>
</dbReference>
<keyword evidence="2" id="KW-0001">2Fe-2S</keyword>
<dbReference type="PANTHER" id="PTHR23426">
    <property type="entry name" value="FERREDOXIN/ADRENODOXIN"/>
    <property type="match status" value="1"/>
</dbReference>
<dbReference type="InterPro" id="IPR018298">
    <property type="entry name" value="Adrenodoxin_Fe-S_BS"/>
</dbReference>
<dbReference type="Proteomes" id="UP000015354">
    <property type="component" value="Unassembled WGS sequence"/>
</dbReference>
<gene>
    <name evidence="8" type="ORF">STCU_01545</name>
</gene>
<evidence type="ECO:0000259" key="7">
    <source>
        <dbReference type="PROSITE" id="PS51085"/>
    </source>
</evidence>
<feature type="domain" description="2Fe-2S ferredoxin-type" evidence="7">
    <location>
        <begin position="37"/>
        <end position="144"/>
    </location>
</feature>
<dbReference type="PANTHER" id="PTHR23426:SF65">
    <property type="entry name" value="FERREDOXIN-2, MITOCHONDRIAL"/>
    <property type="match status" value="1"/>
</dbReference>
<accession>S9V0I4</accession>
<evidence type="ECO:0000256" key="3">
    <source>
        <dbReference type="ARBA" id="ARBA00022723"/>
    </source>
</evidence>
<dbReference type="InterPro" id="IPR001041">
    <property type="entry name" value="2Fe-2S_ferredoxin-type"/>
</dbReference>
<comment type="caution">
    <text evidence="8">The sequence shown here is derived from an EMBL/GenBank/DDBJ whole genome shotgun (WGS) entry which is preliminary data.</text>
</comment>
<keyword evidence="4" id="KW-0408">Iron</keyword>
<dbReference type="EMBL" id="ATMH01001545">
    <property type="protein sequence ID" value="EPY34519.1"/>
    <property type="molecule type" value="Genomic_DNA"/>
</dbReference>
<comment type="cofactor">
    <cofactor evidence="6">
        <name>[2Fe-2S] cluster</name>
        <dbReference type="ChEBI" id="CHEBI:190135"/>
    </cofactor>
</comment>
<dbReference type="InterPro" id="IPR012675">
    <property type="entry name" value="Beta-grasp_dom_sf"/>
</dbReference>
<dbReference type="InterPro" id="IPR036010">
    <property type="entry name" value="2Fe-2S_ferredoxin-like_sf"/>
</dbReference>
<organism evidence="8 9">
    <name type="scientific">Strigomonas culicis</name>
    <dbReference type="NCBI Taxonomy" id="28005"/>
    <lineage>
        <taxon>Eukaryota</taxon>
        <taxon>Discoba</taxon>
        <taxon>Euglenozoa</taxon>
        <taxon>Kinetoplastea</taxon>
        <taxon>Metakinetoplastina</taxon>
        <taxon>Trypanosomatida</taxon>
        <taxon>Trypanosomatidae</taxon>
        <taxon>Strigomonadinae</taxon>
        <taxon>Strigomonas</taxon>
    </lineage>
</organism>
<dbReference type="Gene3D" id="3.10.20.30">
    <property type="match status" value="1"/>
</dbReference>
<keyword evidence="5" id="KW-0411">Iron-sulfur</keyword>
<dbReference type="PROSITE" id="PS51085">
    <property type="entry name" value="2FE2S_FER_2"/>
    <property type="match status" value="1"/>
</dbReference>
<dbReference type="GO" id="GO:0051537">
    <property type="term" value="F:2 iron, 2 sulfur cluster binding"/>
    <property type="evidence" value="ECO:0007669"/>
    <property type="project" value="UniProtKB-KW"/>
</dbReference>
<evidence type="ECO:0000256" key="4">
    <source>
        <dbReference type="ARBA" id="ARBA00023004"/>
    </source>
</evidence>
<comment type="similarity">
    <text evidence="1">Belongs to the adrenodoxin/putidaredoxin family.</text>
</comment>
<dbReference type="GO" id="GO:0046872">
    <property type="term" value="F:metal ion binding"/>
    <property type="evidence" value="ECO:0007669"/>
    <property type="project" value="UniProtKB-KW"/>
</dbReference>
<protein>
    <submittedName>
        <fullName evidence="8">Ferredoxin 2fe-2S-like protein</fullName>
    </submittedName>
</protein>
<dbReference type="Pfam" id="PF00111">
    <property type="entry name" value="Fer2"/>
    <property type="match status" value="1"/>
</dbReference>
<evidence type="ECO:0000256" key="6">
    <source>
        <dbReference type="ARBA" id="ARBA00034078"/>
    </source>
</evidence>
<reference evidence="8 9" key="1">
    <citation type="journal article" date="2013" name="PLoS ONE">
        <title>Predicting the Proteins of Angomonas deanei, Strigomonas culicis and Their Respective Endosymbionts Reveals New Aspects of the Trypanosomatidae Family.</title>
        <authorList>
            <person name="Motta M.C."/>
            <person name="Martins A.C."/>
            <person name="de Souza S.S."/>
            <person name="Catta-Preta C.M."/>
            <person name="Silva R."/>
            <person name="Klein C.C."/>
            <person name="de Almeida L.G."/>
            <person name="de Lima Cunha O."/>
            <person name="Ciapina L.P."/>
            <person name="Brocchi M."/>
            <person name="Colabardini A.C."/>
            <person name="de Araujo Lima B."/>
            <person name="Machado C.R."/>
            <person name="de Almeida Soares C.M."/>
            <person name="Probst C.M."/>
            <person name="de Menezes C.B."/>
            <person name="Thompson C.E."/>
            <person name="Bartholomeu D.C."/>
            <person name="Gradia D.F."/>
            <person name="Pavoni D.P."/>
            <person name="Grisard E.C."/>
            <person name="Fantinatti-Garboggini F."/>
            <person name="Marchini F.K."/>
            <person name="Rodrigues-Luiz G.F."/>
            <person name="Wagner G."/>
            <person name="Goldman G.H."/>
            <person name="Fietto J.L."/>
            <person name="Elias M.C."/>
            <person name="Goldman M.H."/>
            <person name="Sagot M.F."/>
            <person name="Pereira M."/>
            <person name="Stoco P.H."/>
            <person name="de Mendonca-Neto R.P."/>
            <person name="Teixeira S.M."/>
            <person name="Maciel T.E."/>
            <person name="de Oliveira Mendes T.A."/>
            <person name="Urmenyi T.P."/>
            <person name="de Souza W."/>
            <person name="Schenkman S."/>
            <person name="de Vasconcelos A.T."/>
        </authorList>
    </citation>
    <scope>NUCLEOTIDE SEQUENCE [LARGE SCALE GENOMIC DNA]</scope>
</reference>
<name>S9V0I4_9TRYP</name>
<dbReference type="SUPFAM" id="SSF54292">
    <property type="entry name" value="2Fe-2S ferredoxin-like"/>
    <property type="match status" value="1"/>
</dbReference>
<dbReference type="CDD" id="cd00207">
    <property type="entry name" value="fer2"/>
    <property type="match status" value="1"/>
</dbReference>
<evidence type="ECO:0000313" key="9">
    <source>
        <dbReference type="Proteomes" id="UP000015354"/>
    </source>
</evidence>
<evidence type="ECO:0000256" key="1">
    <source>
        <dbReference type="ARBA" id="ARBA00010914"/>
    </source>
</evidence>
<dbReference type="GO" id="GO:0140647">
    <property type="term" value="P:P450-containing electron transport chain"/>
    <property type="evidence" value="ECO:0007669"/>
    <property type="project" value="InterPro"/>
</dbReference>
<evidence type="ECO:0000256" key="2">
    <source>
        <dbReference type="ARBA" id="ARBA00022714"/>
    </source>
</evidence>
<dbReference type="AlphaFoldDB" id="S9V0I4"/>
<sequence>MRRFVPSSLHRCAPAAVLASASVRRCHAAEPAAATPGKIKVKIHSDVNKKTKDIVAPTGITLMEAIRDIAKLDMEAACDGTCACSTCHVIFTEASYKTLGEDPTEDELDMLDLAPKVSKTSRLSCQVKLAPEMDGMELTIPDEMENQMSAW</sequence>
<proteinExistence type="inferred from homology"/>
<dbReference type="PRINTS" id="PR00355">
    <property type="entry name" value="ADRENODOXIN"/>
</dbReference>
<dbReference type="OrthoDB" id="268593at2759"/>
<dbReference type="PROSITE" id="PS00814">
    <property type="entry name" value="ADX"/>
    <property type="match status" value="1"/>
</dbReference>
<evidence type="ECO:0000313" key="8">
    <source>
        <dbReference type="EMBL" id="EPY34519.1"/>
    </source>
</evidence>
<evidence type="ECO:0000256" key="5">
    <source>
        <dbReference type="ARBA" id="ARBA00023014"/>
    </source>
</evidence>
<dbReference type="InterPro" id="IPR001055">
    <property type="entry name" value="Adrenodoxin-like"/>
</dbReference>